<dbReference type="Pfam" id="PF10032">
    <property type="entry name" value="Pho88"/>
    <property type="match status" value="1"/>
</dbReference>
<gene>
    <name evidence="3" type="primary">PHO88_1</name>
    <name evidence="3" type="ORF">C6P45_001130</name>
</gene>
<dbReference type="OrthoDB" id="18139at2759"/>
<dbReference type="PIRSF" id="PIRSF008756">
    <property type="entry name" value="P_tr_PHO88"/>
    <property type="match status" value="1"/>
</dbReference>
<organism evidence="3 4">
    <name type="scientific">Maudiozyma exigua</name>
    <name type="common">Yeast</name>
    <name type="synonym">Kazachstania exigua</name>
    <dbReference type="NCBI Taxonomy" id="34358"/>
    <lineage>
        <taxon>Eukaryota</taxon>
        <taxon>Fungi</taxon>
        <taxon>Dikarya</taxon>
        <taxon>Ascomycota</taxon>
        <taxon>Saccharomycotina</taxon>
        <taxon>Saccharomycetes</taxon>
        <taxon>Saccharomycetales</taxon>
        <taxon>Saccharomycetaceae</taxon>
        <taxon>Maudiozyma</taxon>
    </lineage>
</organism>
<dbReference type="GO" id="GO:0005783">
    <property type="term" value="C:endoplasmic reticulum"/>
    <property type="evidence" value="ECO:0007669"/>
    <property type="project" value="InterPro"/>
</dbReference>
<keyword evidence="4" id="KW-1185">Reference proteome</keyword>
<accession>A0A9P6W4H9</accession>
<dbReference type="EMBL" id="PUHR01000148">
    <property type="protein sequence ID" value="KAG0662285.1"/>
    <property type="molecule type" value="Genomic_DNA"/>
</dbReference>
<keyword evidence="2" id="KW-0472">Membrane</keyword>
<dbReference type="PANTHER" id="PTHR28112:SF1">
    <property type="entry name" value="SRP-INDEPENDENT TARGETING PROTEIN 3"/>
    <property type="match status" value="1"/>
</dbReference>
<reference evidence="3 4" key="1">
    <citation type="submission" date="2020-11" db="EMBL/GenBank/DDBJ databases">
        <title>Kefir isolates.</title>
        <authorList>
            <person name="Marcisauskas S."/>
            <person name="Kim Y."/>
            <person name="Blasche S."/>
        </authorList>
    </citation>
    <scope>NUCLEOTIDE SEQUENCE [LARGE SCALE GENOMIC DNA]</scope>
    <source>
        <strain evidence="3 4">OG2</strain>
    </source>
</reference>
<dbReference type="GO" id="GO:0045047">
    <property type="term" value="P:protein targeting to ER"/>
    <property type="evidence" value="ECO:0007669"/>
    <property type="project" value="InterPro"/>
</dbReference>
<dbReference type="AlphaFoldDB" id="A0A9P6W4H9"/>
<dbReference type="InterPro" id="IPR012098">
    <property type="entry name" value="SND3_fun"/>
</dbReference>
<feature type="compositionally biased region" description="Low complexity" evidence="1">
    <location>
        <begin position="185"/>
        <end position="201"/>
    </location>
</feature>
<evidence type="ECO:0000256" key="1">
    <source>
        <dbReference type="SAM" id="MobiDB-lite"/>
    </source>
</evidence>
<dbReference type="PANTHER" id="PTHR28112">
    <property type="entry name" value="SRP-INDEPENDENT TARGETING PROTEIN 3"/>
    <property type="match status" value="1"/>
</dbReference>
<evidence type="ECO:0000313" key="4">
    <source>
        <dbReference type="Proteomes" id="UP000750334"/>
    </source>
</evidence>
<comment type="caution">
    <text evidence="3">The sequence shown here is derived from an EMBL/GenBank/DDBJ whole genome shotgun (WGS) entry which is preliminary data.</text>
</comment>
<name>A0A9P6W4H9_MAUEX</name>
<dbReference type="GO" id="GO:0005739">
    <property type="term" value="C:mitochondrion"/>
    <property type="evidence" value="ECO:0007669"/>
    <property type="project" value="TreeGrafter"/>
</dbReference>
<keyword evidence="2" id="KW-1133">Transmembrane helix</keyword>
<feature type="transmembrane region" description="Helical" evidence="2">
    <location>
        <begin position="32"/>
        <end position="51"/>
    </location>
</feature>
<feature type="region of interest" description="Disordered" evidence="1">
    <location>
        <begin position="166"/>
        <end position="207"/>
    </location>
</feature>
<evidence type="ECO:0000313" key="3">
    <source>
        <dbReference type="EMBL" id="KAG0662285.1"/>
    </source>
</evidence>
<dbReference type="Proteomes" id="UP000750334">
    <property type="component" value="Unassembled WGS sequence"/>
</dbReference>
<evidence type="ECO:0000256" key="2">
    <source>
        <dbReference type="SAM" id="Phobius"/>
    </source>
</evidence>
<proteinExistence type="predicted"/>
<keyword evidence="2" id="KW-0812">Transmembrane</keyword>
<protein>
    <submittedName>
        <fullName evidence="3">Phosphate transporter (Pho88)</fullName>
    </submittedName>
</protein>
<sequence>MLSPQVTNIAVMLLMMQASRRIDMENETNINYIRIAYISSIAISYLIYMIIKRNIISKNDQTEVKVTSAKNPMKPQEPQTVEIMTAMQYDLKEVDSAIRSIYSGVAMMAFMHLYMKYTNPLFMQCINPIKNALECNEARIHLFGHKAEGDLKRPFKAVGLLDGLMGNAPQQDSKKDETEDISIEAATATSGSTTTGVSTSSRIEELD</sequence>